<comment type="subcellular location">
    <subcellularLocation>
        <location evidence="1">Cell outer membrane</location>
    </subcellularLocation>
</comment>
<dbReference type="Gene3D" id="2.170.130.10">
    <property type="entry name" value="TonB-dependent receptor, plug domain"/>
    <property type="match status" value="1"/>
</dbReference>
<feature type="signal peptide" evidence="4">
    <location>
        <begin position="1"/>
        <end position="22"/>
    </location>
</feature>
<feature type="chain" id="PRO_5017575277" evidence="4">
    <location>
        <begin position="23"/>
        <end position="974"/>
    </location>
</feature>
<dbReference type="PANTHER" id="PTHR40980:SF4">
    <property type="entry name" value="TONB-DEPENDENT RECEPTOR-LIKE BETA-BARREL DOMAIN-CONTAINING PROTEIN"/>
    <property type="match status" value="1"/>
</dbReference>
<evidence type="ECO:0000313" key="7">
    <source>
        <dbReference type="EMBL" id="RGN34339.1"/>
    </source>
</evidence>
<accession>A0A3E5BA31</accession>
<evidence type="ECO:0000259" key="5">
    <source>
        <dbReference type="Pfam" id="PF07715"/>
    </source>
</evidence>
<evidence type="ECO:0000259" key="6">
    <source>
        <dbReference type="Pfam" id="PF14905"/>
    </source>
</evidence>
<dbReference type="NCBIfam" id="TIGR01782">
    <property type="entry name" value="TonB-Xanth-Caul"/>
    <property type="match status" value="1"/>
</dbReference>
<dbReference type="RefSeq" id="WP_117724688.1">
    <property type="nucleotide sequence ID" value="NZ_QSUL01000009.1"/>
</dbReference>
<dbReference type="Proteomes" id="UP000260983">
    <property type="component" value="Unassembled WGS sequence"/>
</dbReference>
<dbReference type="InterPro" id="IPR037066">
    <property type="entry name" value="Plug_dom_sf"/>
</dbReference>
<evidence type="ECO:0000256" key="4">
    <source>
        <dbReference type="SAM" id="SignalP"/>
    </source>
</evidence>
<dbReference type="InterPro" id="IPR012910">
    <property type="entry name" value="Plug_dom"/>
</dbReference>
<keyword evidence="2" id="KW-0472">Membrane</keyword>
<feature type="domain" description="TonB-dependent receptor plug" evidence="5">
    <location>
        <begin position="135"/>
        <end position="229"/>
    </location>
</feature>
<dbReference type="SUPFAM" id="SSF56935">
    <property type="entry name" value="Porins"/>
    <property type="match status" value="1"/>
</dbReference>
<dbReference type="Pfam" id="PF13715">
    <property type="entry name" value="CarbopepD_reg_2"/>
    <property type="match status" value="1"/>
</dbReference>
<dbReference type="AlphaFoldDB" id="A0A3E5BA31"/>
<keyword evidence="4" id="KW-0732">Signal</keyword>
<proteinExistence type="predicted"/>
<keyword evidence="7" id="KW-0675">Receptor</keyword>
<dbReference type="Gene3D" id="2.60.40.1120">
    <property type="entry name" value="Carboxypeptidase-like, regulatory domain"/>
    <property type="match status" value="1"/>
</dbReference>
<feature type="domain" description="Outer membrane protein beta-barrel" evidence="6">
    <location>
        <begin position="576"/>
        <end position="910"/>
    </location>
</feature>
<dbReference type="GO" id="GO:0009279">
    <property type="term" value="C:cell outer membrane"/>
    <property type="evidence" value="ECO:0007669"/>
    <property type="project" value="UniProtKB-SubCell"/>
</dbReference>
<dbReference type="EMBL" id="QSUL01000009">
    <property type="protein sequence ID" value="RGN34339.1"/>
    <property type="molecule type" value="Genomic_DNA"/>
</dbReference>
<evidence type="ECO:0000256" key="3">
    <source>
        <dbReference type="ARBA" id="ARBA00023237"/>
    </source>
</evidence>
<dbReference type="PANTHER" id="PTHR40980">
    <property type="entry name" value="PLUG DOMAIN-CONTAINING PROTEIN"/>
    <property type="match status" value="1"/>
</dbReference>
<reference evidence="7 8" key="1">
    <citation type="submission" date="2018-08" db="EMBL/GenBank/DDBJ databases">
        <title>A genome reference for cultivated species of the human gut microbiota.</title>
        <authorList>
            <person name="Zou Y."/>
            <person name="Xue W."/>
            <person name="Luo G."/>
        </authorList>
    </citation>
    <scope>NUCLEOTIDE SEQUENCE [LARGE SCALE GENOMIC DNA]</scope>
    <source>
        <strain evidence="7 8">OM05-15BH</strain>
    </source>
</reference>
<evidence type="ECO:0000313" key="8">
    <source>
        <dbReference type="Proteomes" id="UP000260983"/>
    </source>
</evidence>
<dbReference type="Gene3D" id="2.40.170.20">
    <property type="entry name" value="TonB-dependent receptor, beta-barrel domain"/>
    <property type="match status" value="1"/>
</dbReference>
<name>A0A3E5BA31_9BACE</name>
<gene>
    <name evidence="7" type="ORF">DXB65_13735</name>
</gene>
<dbReference type="InterPro" id="IPR010104">
    <property type="entry name" value="TonB_rcpt_bac"/>
</dbReference>
<organism evidence="7 8">
    <name type="scientific">Bacteroides oleiciplenus</name>
    <dbReference type="NCBI Taxonomy" id="626931"/>
    <lineage>
        <taxon>Bacteria</taxon>
        <taxon>Pseudomonadati</taxon>
        <taxon>Bacteroidota</taxon>
        <taxon>Bacteroidia</taxon>
        <taxon>Bacteroidales</taxon>
        <taxon>Bacteroidaceae</taxon>
        <taxon>Bacteroides</taxon>
    </lineage>
</organism>
<dbReference type="Pfam" id="PF14905">
    <property type="entry name" value="OMP_b-brl_3"/>
    <property type="match status" value="1"/>
</dbReference>
<dbReference type="Pfam" id="PF07715">
    <property type="entry name" value="Plug"/>
    <property type="match status" value="1"/>
</dbReference>
<dbReference type="InterPro" id="IPR008969">
    <property type="entry name" value="CarboxyPept-like_regulatory"/>
</dbReference>
<comment type="caution">
    <text evidence="7">The sequence shown here is derived from an EMBL/GenBank/DDBJ whole genome shotgun (WGS) entry which is preliminary data.</text>
</comment>
<evidence type="ECO:0000256" key="1">
    <source>
        <dbReference type="ARBA" id="ARBA00004442"/>
    </source>
</evidence>
<dbReference type="SUPFAM" id="SSF49464">
    <property type="entry name" value="Carboxypeptidase regulatory domain-like"/>
    <property type="match status" value="1"/>
</dbReference>
<dbReference type="InterPro" id="IPR036942">
    <property type="entry name" value="Beta-barrel_TonB_sf"/>
</dbReference>
<keyword evidence="3" id="KW-0998">Cell outer membrane</keyword>
<evidence type="ECO:0000256" key="2">
    <source>
        <dbReference type="ARBA" id="ARBA00023136"/>
    </source>
</evidence>
<dbReference type="InterPro" id="IPR041700">
    <property type="entry name" value="OMP_b-brl_3"/>
</dbReference>
<protein>
    <submittedName>
        <fullName evidence="7">TonB-dependent receptor</fullName>
    </submittedName>
</protein>
<sequence length="974" mass="108698">MKDTLKFFVFLVVMLIPVSMFAQDKGNLRGTIKDNAGNTLPGASVSIKGSTLGAASNMDGEYVLQGIPVGQVNIEVNYLGYKQISEIITITAEKTVLKDFIMQENSYELGDVVISAAVSGQQRALNQQKVADNLMQVISADQMGKFPDPNVSDALKRLSGITTDGKEVQLRGTPASFTNINMNGEQIMSSQESGKRNEALDVIPSDLLASMEVQKTLLPSNDGDAIAGVINMRTGTARSLKPKFSVDLGSGYSGIREKVNYNAKAGYSQRFFPTSKNSNGVLGIAANYSFLRNNSGYDRLEAEAWEPYKLTEKATGEVVSDETYIPTDYRYRYQTSTTTRNGMTFVADWAPTVNTKFTLSTVYNERKDDAERYRNRLRFRDNGNGFYLMEDGFIGSERMRSITQVSTQNEKIRNFNINLDGESTIGSWKVDGGLFYTLSKRNYESEMMGFQTLEWRAGKKVNGVTIPKGTVVGVMPTIYTKYLSGKYTYVPTGNMGTEAPDAISRYNLYTVENNNQITEGTNFTVRANASKNYYIKDYASILSFGVKGKFMNNTGEVPVGTNTYSYTASDANNLSNLLYTEQLDTKFLKNKLHFGVAPSFDKTKAYMNNPANAGDVTVNEYFSNMNREGTYYDTQEKVFSGYVMNKTQIDNVMLLAGVRVEHTRVNYKANKIEPYVDPNAPIQNDNPDAFNAYKSTLVSEKLNYTKFLPNLQMKADMSQNTVLRISWTTGYSRPNILDLVPSQGVSQDLERVTLGNPELKPAYANNFDILIEQYLPSVGLISLAAFHKNIQKFQFLNEGILDDPTSNYNGWQVIQTKNGKSAKVFGAEVTLNSALTFLPSFLKNLVLTTNYTYVFSQATTDKDRGVTRLPGQAESTANFALAYSTKRFTLQASMNYMGSFINALGSNSERDIWQDDRWQLDLNGSVNIYKGLTFWVEVVNALDSESYAYFGNKERAYKLQYNGVTGRGGFTYRF</sequence>